<dbReference type="OrthoDB" id="6678266at2759"/>
<dbReference type="InParanoid" id="A0A5N4A801"/>
<dbReference type="PANTHER" id="PTHR11559">
    <property type="entry name" value="CARBOXYLESTERASE"/>
    <property type="match status" value="1"/>
</dbReference>
<dbReference type="AlphaFoldDB" id="A0A5N4A801"/>
<gene>
    <name evidence="3" type="ORF">PPYR_13077</name>
</gene>
<sequence>MLKTSIIILVSGLIISTLAYGKFRIVKMPEGRIRGGVGVTENKRPYYYFTGIPYAKPPVGQLRFELPVAAEAWRGTLNATGPHNVCLQFASKRETDRIVGSEDCLYLNIYTPKLSKKKSDLLPVMFFLEGEDFAYSNPNKIKYGPEYLLNKDVVLVTVGYRLGPLGFFLTAGTAVRGNMGLKDQAFALKWVNEHIHHFGGNPKRITLFGSGSGSASVHYHMISPLSKDFVNGVITQSGTAFNSWALTPIQVVGINCKIISGFAGCTASVTVQEMVKCLRGVDAKTILNATSQLSDYGISEVFKPVLEFPPQPGAFVVTDPIRSVRAGQVANVPIMMGIATGGGVIQATNLLKDPNTLQKWRTNFNEMASQALHYKDTAIVAEKPVISSHIKEFYFNETEIGIASKDNIINMFTDGLFLEGLRSSLDLHMKYHKQPIYNYLFGYRGSESFINRTNNGKVRSSRIASPKLRFLEVTFKDELLYLFKNDLDFPNYIPTKADLEVTHLLIDLWTNFATYGDPTPNESSAKKWLPVHKGEEYYYYIQSATDIELKKGLFPDRAQFWRSLGLDSRRKDIRDNL</sequence>
<dbReference type="InterPro" id="IPR019819">
    <property type="entry name" value="Carboxylesterase_B_CS"/>
</dbReference>
<evidence type="ECO:0000259" key="2">
    <source>
        <dbReference type="Pfam" id="PF00135"/>
    </source>
</evidence>
<name>A0A5N4A801_PHOPY</name>
<dbReference type="Proteomes" id="UP000327044">
    <property type="component" value="Unassembled WGS sequence"/>
</dbReference>
<reference evidence="3 4" key="1">
    <citation type="journal article" date="2018" name="Elife">
        <title>Firefly genomes illuminate parallel origins of bioluminescence in beetles.</title>
        <authorList>
            <person name="Fallon T.R."/>
            <person name="Lower S.E."/>
            <person name="Chang C.H."/>
            <person name="Bessho-Uehara M."/>
            <person name="Martin G.J."/>
            <person name="Bewick A.J."/>
            <person name="Behringer M."/>
            <person name="Debat H.J."/>
            <person name="Wong I."/>
            <person name="Day J.C."/>
            <person name="Suvorov A."/>
            <person name="Silva C.J."/>
            <person name="Stanger-Hall K.F."/>
            <person name="Hall D.W."/>
            <person name="Schmitz R.J."/>
            <person name="Nelson D.R."/>
            <person name="Lewis S.M."/>
            <person name="Shigenobu S."/>
            <person name="Bybee S.M."/>
            <person name="Larracuente A.M."/>
            <person name="Oba Y."/>
            <person name="Weng J.K."/>
        </authorList>
    </citation>
    <scope>NUCLEOTIDE SEQUENCE [LARGE SCALE GENOMIC DNA]</scope>
    <source>
        <strain evidence="3">1611_PpyrPB1</strain>
        <tissue evidence="3">Whole body</tissue>
    </source>
</reference>
<dbReference type="PROSITE" id="PS00941">
    <property type="entry name" value="CARBOXYLESTERASE_B_2"/>
    <property type="match status" value="1"/>
</dbReference>
<evidence type="ECO:0000256" key="1">
    <source>
        <dbReference type="ARBA" id="ARBA00023180"/>
    </source>
</evidence>
<dbReference type="Pfam" id="PF00135">
    <property type="entry name" value="COesterase"/>
    <property type="match status" value="1"/>
</dbReference>
<protein>
    <recommendedName>
        <fullName evidence="2">Carboxylesterase type B domain-containing protein</fullName>
    </recommendedName>
</protein>
<proteinExistence type="predicted"/>
<comment type="caution">
    <text evidence="3">The sequence shown here is derived from an EMBL/GenBank/DDBJ whole genome shotgun (WGS) entry which is preliminary data.</text>
</comment>
<dbReference type="InterPro" id="IPR029058">
    <property type="entry name" value="AB_hydrolase_fold"/>
</dbReference>
<keyword evidence="1" id="KW-0325">Glycoprotein</keyword>
<evidence type="ECO:0000313" key="3">
    <source>
        <dbReference type="EMBL" id="KAB0793457.1"/>
    </source>
</evidence>
<dbReference type="InterPro" id="IPR002018">
    <property type="entry name" value="CarbesteraseB"/>
</dbReference>
<dbReference type="InterPro" id="IPR050309">
    <property type="entry name" value="Type-B_Carboxylest/Lipase"/>
</dbReference>
<dbReference type="Gene3D" id="3.40.50.1820">
    <property type="entry name" value="alpha/beta hydrolase"/>
    <property type="match status" value="1"/>
</dbReference>
<dbReference type="EMBL" id="VVIM01000009">
    <property type="protein sequence ID" value="KAB0793457.1"/>
    <property type="molecule type" value="Genomic_DNA"/>
</dbReference>
<evidence type="ECO:0000313" key="4">
    <source>
        <dbReference type="Proteomes" id="UP000327044"/>
    </source>
</evidence>
<organism evidence="3 4">
    <name type="scientific">Photinus pyralis</name>
    <name type="common">Common eastern firefly</name>
    <name type="synonym">Lampyris pyralis</name>
    <dbReference type="NCBI Taxonomy" id="7054"/>
    <lineage>
        <taxon>Eukaryota</taxon>
        <taxon>Metazoa</taxon>
        <taxon>Ecdysozoa</taxon>
        <taxon>Arthropoda</taxon>
        <taxon>Hexapoda</taxon>
        <taxon>Insecta</taxon>
        <taxon>Pterygota</taxon>
        <taxon>Neoptera</taxon>
        <taxon>Endopterygota</taxon>
        <taxon>Coleoptera</taxon>
        <taxon>Polyphaga</taxon>
        <taxon>Elateriformia</taxon>
        <taxon>Elateroidea</taxon>
        <taxon>Lampyridae</taxon>
        <taxon>Lampyrinae</taxon>
        <taxon>Photinus</taxon>
    </lineage>
</organism>
<accession>A0A5N4A801</accession>
<keyword evidence="4" id="KW-1185">Reference proteome</keyword>
<dbReference type="SUPFAM" id="SSF53474">
    <property type="entry name" value="alpha/beta-Hydrolases"/>
    <property type="match status" value="1"/>
</dbReference>
<feature type="domain" description="Carboxylesterase type B" evidence="2">
    <location>
        <begin position="24"/>
        <end position="561"/>
    </location>
</feature>